<evidence type="ECO:0000313" key="3">
    <source>
        <dbReference type="Proteomes" id="UP000316798"/>
    </source>
</evidence>
<keyword evidence="3" id="KW-1185">Reference proteome</keyword>
<proteinExistence type="predicted"/>
<reference evidence="2 3" key="1">
    <citation type="submission" date="2019-01" db="EMBL/GenBank/DDBJ databases">
        <title>Genomic insights into a novel species Rhodoferax sp.</title>
        <authorList>
            <person name="Jin L."/>
        </authorList>
    </citation>
    <scope>NUCLEOTIDE SEQUENCE [LARGE SCALE GENOMIC DNA]</scope>
    <source>
        <strain evidence="2 3">CHu59-6-5</strain>
    </source>
</reference>
<dbReference type="InterPro" id="IPR037523">
    <property type="entry name" value="VOC_core"/>
</dbReference>
<dbReference type="EMBL" id="CP035503">
    <property type="protein sequence ID" value="QDL37837.1"/>
    <property type="molecule type" value="Genomic_DNA"/>
</dbReference>
<name>A0A515DBQ5_9BURK</name>
<organism evidence="2 3">
    <name type="scientific">Rhodoferax sediminis</name>
    <dbReference type="NCBI Taxonomy" id="2509614"/>
    <lineage>
        <taxon>Bacteria</taxon>
        <taxon>Pseudomonadati</taxon>
        <taxon>Pseudomonadota</taxon>
        <taxon>Betaproteobacteria</taxon>
        <taxon>Burkholderiales</taxon>
        <taxon>Comamonadaceae</taxon>
        <taxon>Rhodoferax</taxon>
    </lineage>
</organism>
<gene>
    <name evidence="2" type="ORF">EUB48_11570</name>
</gene>
<dbReference type="Gene3D" id="3.10.180.10">
    <property type="entry name" value="2,3-Dihydroxybiphenyl 1,2-Dioxygenase, domain 1"/>
    <property type="match status" value="1"/>
</dbReference>
<dbReference type="InterPro" id="IPR004360">
    <property type="entry name" value="Glyas_Fos-R_dOase_dom"/>
</dbReference>
<evidence type="ECO:0000259" key="1">
    <source>
        <dbReference type="PROSITE" id="PS51819"/>
    </source>
</evidence>
<accession>A0A515DBQ5</accession>
<dbReference type="InterPro" id="IPR029068">
    <property type="entry name" value="Glyas_Bleomycin-R_OHBP_Dase"/>
</dbReference>
<dbReference type="PROSITE" id="PS51819">
    <property type="entry name" value="VOC"/>
    <property type="match status" value="1"/>
</dbReference>
<protein>
    <submittedName>
        <fullName evidence="2">VOC family protein</fullName>
    </submittedName>
</protein>
<dbReference type="RefSeq" id="WP_142819264.1">
    <property type="nucleotide sequence ID" value="NZ_CP035503.1"/>
</dbReference>
<sequence>MTIPRMSLITLGVNDLARARAFYTRVFGTAPTGDNEGVAFFTLPGVWIALYPRADLARDISPALDPALEPTARSFSGITLGHNVGSREDVLAAFEAAQAAGATIVTPPHNTFWGGFSGYFTDLDGHYWEVAWAPMCEFSEMGDLRFKT</sequence>
<dbReference type="Proteomes" id="UP000316798">
    <property type="component" value="Chromosome"/>
</dbReference>
<feature type="domain" description="VOC" evidence="1">
    <location>
        <begin position="5"/>
        <end position="133"/>
    </location>
</feature>
<dbReference type="AlphaFoldDB" id="A0A515DBQ5"/>
<dbReference type="SUPFAM" id="SSF54593">
    <property type="entry name" value="Glyoxalase/Bleomycin resistance protein/Dihydroxybiphenyl dioxygenase"/>
    <property type="match status" value="1"/>
</dbReference>
<dbReference type="Pfam" id="PF00903">
    <property type="entry name" value="Glyoxalase"/>
    <property type="match status" value="1"/>
</dbReference>
<dbReference type="KEGG" id="rhf:EUB48_11570"/>
<evidence type="ECO:0000313" key="2">
    <source>
        <dbReference type="EMBL" id="QDL37837.1"/>
    </source>
</evidence>
<dbReference type="PANTHER" id="PTHR36503">
    <property type="entry name" value="BLR2520 PROTEIN"/>
    <property type="match status" value="1"/>
</dbReference>
<dbReference type="PANTHER" id="PTHR36503:SF1">
    <property type="entry name" value="BLR2520 PROTEIN"/>
    <property type="match status" value="1"/>
</dbReference>
<dbReference type="OrthoDB" id="9797663at2"/>